<feature type="compositionally biased region" description="Low complexity" evidence="1">
    <location>
        <begin position="118"/>
        <end position="130"/>
    </location>
</feature>
<dbReference type="PANTHER" id="PTHR44329:SF289">
    <property type="entry name" value="SERINE_THREONINE-PROTEIN KINASE VIK"/>
    <property type="match status" value="1"/>
</dbReference>
<feature type="compositionally biased region" description="Low complexity" evidence="1">
    <location>
        <begin position="137"/>
        <end position="164"/>
    </location>
</feature>
<protein>
    <submittedName>
        <fullName evidence="3">Serine/threonine protein kinase</fullName>
    </submittedName>
</protein>
<evidence type="ECO:0000259" key="2">
    <source>
        <dbReference type="PROSITE" id="PS50011"/>
    </source>
</evidence>
<proteinExistence type="predicted"/>
<dbReference type="EMBL" id="JAGRRH010000015">
    <property type="protein sequence ID" value="KAG7356007.1"/>
    <property type="molecule type" value="Genomic_DNA"/>
</dbReference>
<organism evidence="3 4">
    <name type="scientific">Nitzschia inconspicua</name>
    <dbReference type="NCBI Taxonomy" id="303405"/>
    <lineage>
        <taxon>Eukaryota</taxon>
        <taxon>Sar</taxon>
        <taxon>Stramenopiles</taxon>
        <taxon>Ochrophyta</taxon>
        <taxon>Bacillariophyta</taxon>
        <taxon>Bacillariophyceae</taxon>
        <taxon>Bacillariophycidae</taxon>
        <taxon>Bacillariales</taxon>
        <taxon>Bacillariaceae</taxon>
        <taxon>Nitzschia</taxon>
    </lineage>
</organism>
<feature type="domain" description="Protein kinase" evidence="2">
    <location>
        <begin position="241"/>
        <end position="554"/>
    </location>
</feature>
<feature type="region of interest" description="Disordered" evidence="1">
    <location>
        <begin position="1"/>
        <end position="51"/>
    </location>
</feature>
<accession>A0A9K3PQG6</accession>
<dbReference type="SMART" id="SM00220">
    <property type="entry name" value="S_TKc"/>
    <property type="match status" value="1"/>
</dbReference>
<gene>
    <name evidence="3" type="ORF">IV203_000693</name>
</gene>
<reference evidence="3" key="2">
    <citation type="submission" date="2021-04" db="EMBL/GenBank/DDBJ databases">
        <authorList>
            <person name="Podell S."/>
        </authorList>
    </citation>
    <scope>NUCLEOTIDE SEQUENCE</scope>
    <source>
        <strain evidence="3">Hildebrandi</strain>
    </source>
</reference>
<evidence type="ECO:0000313" key="3">
    <source>
        <dbReference type="EMBL" id="KAG7356007.1"/>
    </source>
</evidence>
<keyword evidence="4" id="KW-1185">Reference proteome</keyword>
<keyword evidence="3" id="KW-0723">Serine/threonine-protein kinase</keyword>
<evidence type="ECO:0000313" key="4">
    <source>
        <dbReference type="Proteomes" id="UP000693970"/>
    </source>
</evidence>
<evidence type="ECO:0000256" key="1">
    <source>
        <dbReference type="SAM" id="MobiDB-lite"/>
    </source>
</evidence>
<dbReference type="Pfam" id="PF07714">
    <property type="entry name" value="PK_Tyr_Ser-Thr"/>
    <property type="match status" value="1"/>
</dbReference>
<sequence length="571" mass="63255">MMEDSNETSAGEVNGLHGAPERNESICDSNGHKVDGTKAQDDTPNGDVAKPIQETAAVEMENGLQCISQDKAVADDIPVIATMNLNDVETDRTKANQQQDTEALVEEEEVDAAAQAQALEPQTTTPTTPQNSPPRVSSLSSTPDRPSSLSSTPERPSSLSSTPERIPSNSSRPDLQLQEDDTWSQITKRDRQLTNANAIAVMDHAHTVLAKRICEASDQLNLKERLTIFDKSLARFQNSEIKLGRRIASGNFADIFQVTSFVPVELETKACTQQQKDAAEGIKVKYKPGDLVIKVLRGNLLLNPSLYATAAADFITEGTLLSALDHPHIVAMRGRSVPTVEGFASGKRDSVFLMLERLHGDLTHKVRQWRERQSQNRIIIKGLAGRRDGRATILRERVQAMMEVADALNYLHDRNIIHRDLKLSNVGVDASGRMKLLDFGLAKILPTPSKDGELFHLTGNTGSVRYMAPEVARGETYNLKADVYSFSILLYEVMNLDKAFQGWQPRDISDRVHHKKHRPRLPLIWPSPVRDLIKATWSDIPAGRLSMKHVYAVLQKESEELQNGAEGAEME</sequence>
<dbReference type="Proteomes" id="UP000693970">
    <property type="component" value="Unassembled WGS sequence"/>
</dbReference>
<dbReference type="InterPro" id="IPR001245">
    <property type="entry name" value="Ser-Thr/Tyr_kinase_cat_dom"/>
</dbReference>
<dbReference type="InterPro" id="IPR000719">
    <property type="entry name" value="Prot_kinase_dom"/>
</dbReference>
<dbReference type="InterPro" id="IPR051681">
    <property type="entry name" value="Ser/Thr_Kinases-Pseudokinases"/>
</dbReference>
<keyword evidence="3" id="KW-0418">Kinase</keyword>
<feature type="compositionally biased region" description="Basic and acidic residues" evidence="1">
    <location>
        <begin position="19"/>
        <end position="41"/>
    </location>
</feature>
<dbReference type="PROSITE" id="PS50011">
    <property type="entry name" value="PROTEIN_KINASE_DOM"/>
    <property type="match status" value="1"/>
</dbReference>
<dbReference type="PANTHER" id="PTHR44329">
    <property type="entry name" value="SERINE/THREONINE-PROTEIN KINASE TNNI3K-RELATED"/>
    <property type="match status" value="1"/>
</dbReference>
<reference evidence="3" key="1">
    <citation type="journal article" date="2021" name="Sci. Rep.">
        <title>Diploid genomic architecture of Nitzschia inconspicua, an elite biomass production diatom.</title>
        <authorList>
            <person name="Oliver A."/>
            <person name="Podell S."/>
            <person name="Pinowska A."/>
            <person name="Traller J.C."/>
            <person name="Smith S.R."/>
            <person name="McClure R."/>
            <person name="Beliaev A."/>
            <person name="Bohutskyi P."/>
            <person name="Hill E.A."/>
            <person name="Rabines A."/>
            <person name="Zheng H."/>
            <person name="Allen L.Z."/>
            <person name="Kuo A."/>
            <person name="Grigoriev I.V."/>
            <person name="Allen A.E."/>
            <person name="Hazlebeck D."/>
            <person name="Allen E.E."/>
        </authorList>
    </citation>
    <scope>NUCLEOTIDE SEQUENCE</scope>
    <source>
        <strain evidence="3">Hildebrandi</strain>
    </source>
</reference>
<name>A0A9K3PQG6_9STRA</name>
<comment type="caution">
    <text evidence="3">The sequence shown here is derived from an EMBL/GenBank/DDBJ whole genome shotgun (WGS) entry which is preliminary data.</text>
</comment>
<keyword evidence="3" id="KW-0808">Transferase</keyword>
<feature type="region of interest" description="Disordered" evidence="1">
    <location>
        <begin position="118"/>
        <end position="180"/>
    </location>
</feature>
<dbReference type="OrthoDB" id="187301at2759"/>
<dbReference type="GO" id="GO:0005524">
    <property type="term" value="F:ATP binding"/>
    <property type="evidence" value="ECO:0007669"/>
    <property type="project" value="InterPro"/>
</dbReference>
<dbReference type="AlphaFoldDB" id="A0A9K3PQG6"/>
<dbReference type="GO" id="GO:0004674">
    <property type="term" value="F:protein serine/threonine kinase activity"/>
    <property type="evidence" value="ECO:0007669"/>
    <property type="project" value="UniProtKB-KW"/>
</dbReference>